<reference evidence="3" key="1">
    <citation type="submission" date="2023-10" db="EMBL/GenBank/DDBJ databases">
        <authorList>
            <person name="Chen Y."/>
            <person name="Shah S."/>
            <person name="Dougan E. K."/>
            <person name="Thang M."/>
            <person name="Chan C."/>
        </authorList>
    </citation>
    <scope>NUCLEOTIDE SEQUENCE [LARGE SCALE GENOMIC DNA]</scope>
</reference>
<evidence type="ECO:0000313" key="4">
    <source>
        <dbReference type="Proteomes" id="UP001189429"/>
    </source>
</evidence>
<sequence length="376" mass="40163">MSGMRGAGIARRLRLPTENALLGVSGQGWRVDTVVRQSLIPGAGNGRFTAQSVQAKTPISVKPMVEMAKVTALSELPPDRVLTFSGLDDLEKYVVLSEQEGGVTRDKVLDLYSNFVWSLDGRRACLNMSTWSVNHAHEISDGLNLEFGEKEMPDGGVAMVGTSLVDLGPGVELRNDYRKFNLPEFYLKYCDDHGFKDVRSIVMEAIEQVPPDVGQAGGLRWPGAGLFEQQHGSAEHRARAPSGAGRRGEVFRRSLPGGSWSGTSASAGHAAGMPTAPPAARAAAAALAAAGAALLLWHLLRASTEEEDAEEAAEAARARADAQRAALAAARGLRQFVPTAEWQEVPEGAACPPGLEYRMDMTSERTVARLPPGSRP</sequence>
<feature type="compositionally biased region" description="Low complexity" evidence="2">
    <location>
        <begin position="257"/>
        <end position="276"/>
    </location>
</feature>
<protein>
    <submittedName>
        <fullName evidence="3">Uncharacterized protein</fullName>
    </submittedName>
</protein>
<feature type="coiled-coil region" evidence="1">
    <location>
        <begin position="299"/>
        <end position="326"/>
    </location>
</feature>
<proteinExistence type="predicted"/>
<dbReference type="EMBL" id="CAUYUJ010014609">
    <property type="protein sequence ID" value="CAK0843788.1"/>
    <property type="molecule type" value="Genomic_DNA"/>
</dbReference>
<comment type="caution">
    <text evidence="3">The sequence shown here is derived from an EMBL/GenBank/DDBJ whole genome shotgun (WGS) entry which is preliminary data.</text>
</comment>
<keyword evidence="1" id="KW-0175">Coiled coil</keyword>
<name>A0ABN9TE39_9DINO</name>
<accession>A0ABN9TE39</accession>
<dbReference type="Proteomes" id="UP001189429">
    <property type="component" value="Unassembled WGS sequence"/>
</dbReference>
<keyword evidence="4" id="KW-1185">Reference proteome</keyword>
<evidence type="ECO:0000313" key="3">
    <source>
        <dbReference type="EMBL" id="CAK0843788.1"/>
    </source>
</evidence>
<evidence type="ECO:0000256" key="1">
    <source>
        <dbReference type="SAM" id="Coils"/>
    </source>
</evidence>
<gene>
    <name evidence="3" type="ORF">PCOR1329_LOCUS38030</name>
</gene>
<organism evidence="3 4">
    <name type="scientific">Prorocentrum cordatum</name>
    <dbReference type="NCBI Taxonomy" id="2364126"/>
    <lineage>
        <taxon>Eukaryota</taxon>
        <taxon>Sar</taxon>
        <taxon>Alveolata</taxon>
        <taxon>Dinophyceae</taxon>
        <taxon>Prorocentrales</taxon>
        <taxon>Prorocentraceae</taxon>
        <taxon>Prorocentrum</taxon>
    </lineage>
</organism>
<feature type="region of interest" description="Disordered" evidence="2">
    <location>
        <begin position="229"/>
        <end position="276"/>
    </location>
</feature>
<evidence type="ECO:0000256" key="2">
    <source>
        <dbReference type="SAM" id="MobiDB-lite"/>
    </source>
</evidence>